<dbReference type="Gene3D" id="3.40.50.1820">
    <property type="entry name" value="alpha/beta hydrolase"/>
    <property type="match status" value="1"/>
</dbReference>
<dbReference type="Proteomes" id="UP001596024">
    <property type="component" value="Unassembled WGS sequence"/>
</dbReference>
<evidence type="ECO:0000313" key="4">
    <source>
        <dbReference type="Proteomes" id="UP001596024"/>
    </source>
</evidence>
<protein>
    <submittedName>
        <fullName evidence="3">Alpha/beta hydrolase</fullName>
    </submittedName>
</protein>
<evidence type="ECO:0000313" key="3">
    <source>
        <dbReference type="EMBL" id="MFC4725986.1"/>
    </source>
</evidence>
<feature type="domain" description="Serine aminopeptidase S33" evidence="2">
    <location>
        <begin position="66"/>
        <end position="165"/>
    </location>
</feature>
<dbReference type="InterPro" id="IPR053145">
    <property type="entry name" value="AB_hydrolase_Est10"/>
</dbReference>
<keyword evidence="3" id="KW-0378">Hydrolase</keyword>
<dbReference type="RefSeq" id="WP_371392979.1">
    <property type="nucleotide sequence ID" value="NZ_CP163421.1"/>
</dbReference>
<comment type="caution">
    <text evidence="3">The sequence shown here is derived from an EMBL/GenBank/DDBJ whole genome shotgun (WGS) entry which is preliminary data.</text>
</comment>
<dbReference type="Pfam" id="PF12146">
    <property type="entry name" value="Hydrolase_4"/>
    <property type="match status" value="1"/>
</dbReference>
<dbReference type="PANTHER" id="PTHR43265">
    <property type="entry name" value="ESTERASE ESTD"/>
    <property type="match status" value="1"/>
</dbReference>
<accession>A0ABV9NCD0</accession>
<dbReference type="EMBL" id="JBHSGQ010000006">
    <property type="protein sequence ID" value="MFC4725986.1"/>
    <property type="molecule type" value="Genomic_DNA"/>
</dbReference>
<keyword evidence="4" id="KW-1185">Reference proteome</keyword>
<evidence type="ECO:0000256" key="1">
    <source>
        <dbReference type="SAM" id="SignalP"/>
    </source>
</evidence>
<organism evidence="3 4">
    <name type="scientific">Glycocaulis abyssi</name>
    <dbReference type="NCBI Taxonomy" id="1433403"/>
    <lineage>
        <taxon>Bacteria</taxon>
        <taxon>Pseudomonadati</taxon>
        <taxon>Pseudomonadota</taxon>
        <taxon>Alphaproteobacteria</taxon>
        <taxon>Maricaulales</taxon>
        <taxon>Maricaulaceae</taxon>
        <taxon>Glycocaulis</taxon>
    </lineage>
</organism>
<dbReference type="GO" id="GO:0016787">
    <property type="term" value="F:hydrolase activity"/>
    <property type="evidence" value="ECO:0007669"/>
    <property type="project" value="UniProtKB-KW"/>
</dbReference>
<dbReference type="PANTHER" id="PTHR43265:SF1">
    <property type="entry name" value="ESTERASE ESTD"/>
    <property type="match status" value="1"/>
</dbReference>
<keyword evidence="1" id="KW-0732">Signal</keyword>
<dbReference type="InterPro" id="IPR029058">
    <property type="entry name" value="AB_hydrolase_fold"/>
</dbReference>
<evidence type="ECO:0000259" key="2">
    <source>
        <dbReference type="Pfam" id="PF12146"/>
    </source>
</evidence>
<name>A0ABV9NCD0_9PROT</name>
<feature type="signal peptide" evidence="1">
    <location>
        <begin position="1"/>
        <end position="22"/>
    </location>
</feature>
<dbReference type="SUPFAM" id="SSF53474">
    <property type="entry name" value="alpha/beta-Hydrolases"/>
    <property type="match status" value="1"/>
</dbReference>
<feature type="chain" id="PRO_5045102429" evidence="1">
    <location>
        <begin position="23"/>
        <end position="342"/>
    </location>
</feature>
<sequence length="342" mass="35920">MVRPAFFASVLAISAITTGAFAGPLQSDIQVEAGNTRLAGTLTVPAEPPRALLVMITGSGPHGRDGVISGAPMFAELADALAAGGVATIRVDEAGVGESTGERTQSFRERIPHVTATLDHARSLEGFAGIPVGFYGHSEGASLAVLVAAERAQHVDLLVLAGAPGARGHNVWVDQQHTLLTGQFPHLDPDGIRGALTAVADASIAGQPEPVYAAVRALFELLEAPDHVYEDGSFEQYASRMASIEMADFLDYDPAPAFGGLQVPTLAVWGAIDRQTSPALNAPILERVRGDDPAYTAVVLPDQDHFFLRGAGLEPGEHRFGEMSLAPELPDAIISWLDATLR</sequence>
<dbReference type="InterPro" id="IPR022742">
    <property type="entry name" value="Hydrolase_4"/>
</dbReference>
<reference evidence="4" key="1">
    <citation type="journal article" date="2019" name="Int. J. Syst. Evol. Microbiol.">
        <title>The Global Catalogue of Microorganisms (GCM) 10K type strain sequencing project: providing services to taxonomists for standard genome sequencing and annotation.</title>
        <authorList>
            <consortium name="The Broad Institute Genomics Platform"/>
            <consortium name="The Broad Institute Genome Sequencing Center for Infectious Disease"/>
            <person name="Wu L."/>
            <person name="Ma J."/>
        </authorList>
    </citation>
    <scope>NUCLEOTIDE SEQUENCE [LARGE SCALE GENOMIC DNA]</scope>
    <source>
        <strain evidence="4">CCUG 62981</strain>
    </source>
</reference>
<proteinExistence type="predicted"/>
<gene>
    <name evidence="3" type="ORF">ACFPB0_11850</name>
</gene>